<comment type="caution">
    <text evidence="1">The sequence shown here is derived from an EMBL/GenBank/DDBJ whole genome shotgun (WGS) entry which is preliminary data.</text>
</comment>
<dbReference type="EMBL" id="JACXVP010000002">
    <property type="protein sequence ID" value="KAG5619933.1"/>
    <property type="molecule type" value="Genomic_DNA"/>
</dbReference>
<evidence type="ECO:0000313" key="1">
    <source>
        <dbReference type="EMBL" id="KAG5619933.1"/>
    </source>
</evidence>
<organism evidence="1 2">
    <name type="scientific">Solanum commersonii</name>
    <name type="common">Commerson's wild potato</name>
    <name type="synonym">Commerson's nightshade</name>
    <dbReference type="NCBI Taxonomy" id="4109"/>
    <lineage>
        <taxon>Eukaryota</taxon>
        <taxon>Viridiplantae</taxon>
        <taxon>Streptophyta</taxon>
        <taxon>Embryophyta</taxon>
        <taxon>Tracheophyta</taxon>
        <taxon>Spermatophyta</taxon>
        <taxon>Magnoliopsida</taxon>
        <taxon>eudicotyledons</taxon>
        <taxon>Gunneridae</taxon>
        <taxon>Pentapetalae</taxon>
        <taxon>asterids</taxon>
        <taxon>lamiids</taxon>
        <taxon>Solanales</taxon>
        <taxon>Solanaceae</taxon>
        <taxon>Solanoideae</taxon>
        <taxon>Solaneae</taxon>
        <taxon>Solanum</taxon>
    </lineage>
</organism>
<gene>
    <name evidence="1" type="ORF">H5410_005151</name>
</gene>
<dbReference type="AlphaFoldDB" id="A0A9J6A5V1"/>
<keyword evidence="2" id="KW-1185">Reference proteome</keyword>
<protein>
    <submittedName>
        <fullName evidence="1">Uncharacterized protein</fullName>
    </submittedName>
</protein>
<sequence>MFGDALTAPFHRQLNLFLQVLAHWNFGRPFCSFLPSSVHVRVHLATLVAFANPLGDTPSGHSPRRLLQDLYCQKMCCEGSLGAVSQDRRCTRRSALWSASSPFSIFAILIIGCYSTASRNWLSTLELWARLRPFGNSPNALGDPQPSFLCLFNRFVPFCQVVSMLCLKLQIPEA</sequence>
<evidence type="ECO:0000313" key="2">
    <source>
        <dbReference type="Proteomes" id="UP000824120"/>
    </source>
</evidence>
<reference evidence="1 2" key="1">
    <citation type="submission" date="2020-09" db="EMBL/GenBank/DDBJ databases">
        <title>De no assembly of potato wild relative species, Solanum commersonii.</title>
        <authorList>
            <person name="Cho K."/>
        </authorList>
    </citation>
    <scope>NUCLEOTIDE SEQUENCE [LARGE SCALE GENOMIC DNA]</scope>
    <source>
        <strain evidence="1">LZ3.2</strain>
        <tissue evidence="1">Leaf</tissue>
    </source>
</reference>
<proteinExistence type="predicted"/>
<dbReference type="Proteomes" id="UP000824120">
    <property type="component" value="Chromosome 2"/>
</dbReference>
<name>A0A9J6A5V1_SOLCO</name>
<accession>A0A9J6A5V1</accession>